<protein>
    <submittedName>
        <fullName evidence="5">AMP-binding protein</fullName>
    </submittedName>
</protein>
<comment type="caution">
    <text evidence="5">The sequence shown here is derived from an EMBL/GenBank/DDBJ whole genome shotgun (WGS) entry which is preliminary data.</text>
</comment>
<evidence type="ECO:0000313" key="6">
    <source>
        <dbReference type="Proteomes" id="UP000774130"/>
    </source>
</evidence>
<keyword evidence="6" id="KW-1185">Reference proteome</keyword>
<organism evidence="5 6">
    <name type="scientific">Enterococcus alishanensis</name>
    <dbReference type="NCBI Taxonomy" id="1303817"/>
    <lineage>
        <taxon>Bacteria</taxon>
        <taxon>Bacillati</taxon>
        <taxon>Bacillota</taxon>
        <taxon>Bacilli</taxon>
        <taxon>Lactobacillales</taxon>
        <taxon>Enterococcaceae</taxon>
        <taxon>Enterococcus</taxon>
    </lineage>
</organism>
<dbReference type="InterPro" id="IPR025110">
    <property type="entry name" value="AMP-bd_C"/>
</dbReference>
<dbReference type="PANTHER" id="PTHR43201:SF5">
    <property type="entry name" value="MEDIUM-CHAIN ACYL-COA LIGASE ACSF2, MITOCHONDRIAL"/>
    <property type="match status" value="1"/>
</dbReference>
<dbReference type="RefSeq" id="WP_218326038.1">
    <property type="nucleotide sequence ID" value="NZ_JAHUZB010000003.1"/>
</dbReference>
<dbReference type="Proteomes" id="UP000774130">
    <property type="component" value="Unassembled WGS sequence"/>
</dbReference>
<evidence type="ECO:0000256" key="1">
    <source>
        <dbReference type="ARBA" id="ARBA00006432"/>
    </source>
</evidence>
<dbReference type="Pfam" id="PF00501">
    <property type="entry name" value="AMP-binding"/>
    <property type="match status" value="1"/>
</dbReference>
<dbReference type="Pfam" id="PF13193">
    <property type="entry name" value="AMP-binding_C"/>
    <property type="match status" value="1"/>
</dbReference>
<dbReference type="EMBL" id="JAHUZB010000003">
    <property type="protein sequence ID" value="MBV7391009.1"/>
    <property type="molecule type" value="Genomic_DNA"/>
</dbReference>
<keyword evidence="2" id="KW-0436">Ligase</keyword>
<evidence type="ECO:0000259" key="4">
    <source>
        <dbReference type="Pfam" id="PF13193"/>
    </source>
</evidence>
<reference evidence="5 6" key="1">
    <citation type="submission" date="2021-06" db="EMBL/GenBank/DDBJ databases">
        <title>Enterococcus alishanensis sp. nov., a novel lactic acid bacterium isolated from fresh coffee beans.</title>
        <authorList>
            <person name="Chen Y.-S."/>
        </authorList>
    </citation>
    <scope>NUCLEOTIDE SEQUENCE [LARGE SCALE GENOMIC DNA]</scope>
    <source>
        <strain evidence="5 6">ALS3</strain>
    </source>
</reference>
<evidence type="ECO:0000259" key="3">
    <source>
        <dbReference type="Pfam" id="PF00501"/>
    </source>
</evidence>
<proteinExistence type="inferred from homology"/>
<dbReference type="InterPro" id="IPR000873">
    <property type="entry name" value="AMP-dep_synth/lig_dom"/>
</dbReference>
<dbReference type="PANTHER" id="PTHR43201">
    <property type="entry name" value="ACYL-COA SYNTHETASE"/>
    <property type="match status" value="1"/>
</dbReference>
<evidence type="ECO:0000313" key="5">
    <source>
        <dbReference type="EMBL" id="MBV7391009.1"/>
    </source>
</evidence>
<comment type="similarity">
    <text evidence="1">Belongs to the ATP-dependent AMP-binding enzyme family.</text>
</comment>
<sequence>MTILTTTLNKILHESVDQNFIKDLAADQWYTKEEVTAEVERIAEVFKKNGLKPDDALIIAVPNSYRFVLFYLAALTSGITITSVNPEIPARELERILVKRPYRGVLLEEFREDLLTDQEIVDSFKLTQNQDLFGNQLLITEENYANGRTLLTESSVAIQMFTSGTTGEPKTVGISHEQLFAATRNIRESHQLTDEDITYVCLPLFHINAQVISLLSTILSDGKIVIGKKFSARSFWSIITDEKITWVSVAPAILTILLKRQQPDTKISHNLRFIRSASAPLAPSIAESFEKTFNVPVIESYGMTEAASQICINPLPPEKHIFGSVGKPYGLELKIVNEENQLLTPEIVGDIVIRGANVIDYYVDRPDNTDFKDGWFYTGDVGYLNDEGYLFIVGRKKEVINRGGEKISPYEVEDVLLQLPEIDNAAVVGVPDPIIGQKVAAFIVLKPDITESQQLLKKIQQHCENQLSAFKRPEFYYFVKELPAGPTGKIQRKKLIEQFT</sequence>
<accession>A0ABS6TDK5</accession>
<feature type="domain" description="AMP-dependent synthetase/ligase" evidence="3">
    <location>
        <begin position="23"/>
        <end position="362"/>
    </location>
</feature>
<evidence type="ECO:0000256" key="2">
    <source>
        <dbReference type="ARBA" id="ARBA00022598"/>
    </source>
</evidence>
<feature type="domain" description="AMP-binding enzyme C-terminal" evidence="4">
    <location>
        <begin position="411"/>
        <end position="489"/>
    </location>
</feature>
<gene>
    <name evidence="5" type="ORF">KUA55_09965</name>
</gene>
<name>A0ABS6TDK5_9ENTE</name>